<keyword evidence="3" id="KW-1185">Reference proteome</keyword>
<dbReference type="Proteomes" id="UP000591131">
    <property type="component" value="Unassembled WGS sequence"/>
</dbReference>
<accession>A0A7J6LF13</accession>
<evidence type="ECO:0000256" key="1">
    <source>
        <dbReference type="SAM" id="MobiDB-lite"/>
    </source>
</evidence>
<comment type="caution">
    <text evidence="2">The sequence shown here is derived from an EMBL/GenBank/DDBJ whole genome shotgun (WGS) entry which is preliminary data.</text>
</comment>
<dbReference type="OrthoDB" id="10492222at2759"/>
<gene>
    <name evidence="2" type="ORF">FOL47_008388</name>
</gene>
<proteinExistence type="predicted"/>
<feature type="region of interest" description="Disordered" evidence="1">
    <location>
        <begin position="36"/>
        <end position="72"/>
    </location>
</feature>
<organism evidence="2 3">
    <name type="scientific">Perkinsus chesapeaki</name>
    <name type="common">Clam parasite</name>
    <name type="synonym">Perkinsus andrewsi</name>
    <dbReference type="NCBI Taxonomy" id="330153"/>
    <lineage>
        <taxon>Eukaryota</taxon>
        <taxon>Sar</taxon>
        <taxon>Alveolata</taxon>
        <taxon>Perkinsozoa</taxon>
        <taxon>Perkinsea</taxon>
        <taxon>Perkinsida</taxon>
        <taxon>Perkinsidae</taxon>
        <taxon>Perkinsus</taxon>
    </lineage>
</organism>
<name>A0A7J6LF13_PERCH</name>
<sequence length="281" mass="30224">MKNTPPLNWRTLPFCDGAKGTDCYFCDNMTAKNCNANRRKGRSGRPKKESAAVRSNECQPGGSSGSSSSSSTMPVLMLVDKEALGSCGPTSTDGVLSFSQLSVSAKHALLVDASQKENLAGQVSTGCASAFRKQLGNPKGTELILPKVKGKPVTYQQVFSREAKPKLSIGIDFLNRIQTTATVSNKALERIRGLLQKELCCLITLPSRANLQEDRSRMKSEWRTTEIGGRIVAMIKCPVSALRDRFGEDCVLRLSGDSGGGLIQVVGSSHKCTCFALSEAR</sequence>
<reference evidence="2 3" key="1">
    <citation type="submission" date="2020-04" db="EMBL/GenBank/DDBJ databases">
        <title>Perkinsus chesapeaki whole genome sequence.</title>
        <authorList>
            <person name="Bogema D.R."/>
        </authorList>
    </citation>
    <scope>NUCLEOTIDE SEQUENCE [LARGE SCALE GENOMIC DNA]</scope>
    <source>
        <strain evidence="2">ATCC PRA-425</strain>
    </source>
</reference>
<dbReference type="AlphaFoldDB" id="A0A7J6LF13"/>
<dbReference type="EMBL" id="JAAPAO010000534">
    <property type="protein sequence ID" value="KAF4657580.1"/>
    <property type="molecule type" value="Genomic_DNA"/>
</dbReference>
<protein>
    <submittedName>
        <fullName evidence="2">Uncharacterized protein</fullName>
    </submittedName>
</protein>
<evidence type="ECO:0000313" key="2">
    <source>
        <dbReference type="EMBL" id="KAF4657580.1"/>
    </source>
</evidence>
<evidence type="ECO:0000313" key="3">
    <source>
        <dbReference type="Proteomes" id="UP000591131"/>
    </source>
</evidence>